<keyword evidence="2" id="KW-0663">Pyridoxal phosphate</keyword>
<evidence type="ECO:0000256" key="1">
    <source>
        <dbReference type="ARBA" id="ARBA00001933"/>
    </source>
</evidence>
<dbReference type="GO" id="GO:0030170">
    <property type="term" value="F:pyridoxal phosphate binding"/>
    <property type="evidence" value="ECO:0007669"/>
    <property type="project" value="InterPro"/>
</dbReference>
<evidence type="ECO:0000256" key="3">
    <source>
        <dbReference type="ARBA" id="ARBA00023239"/>
    </source>
</evidence>
<dbReference type="PROSITE" id="PS00165">
    <property type="entry name" value="DEHYDRATASE_SER_THR"/>
    <property type="match status" value="1"/>
</dbReference>
<dbReference type="InterPro" id="IPR036052">
    <property type="entry name" value="TrpB-like_PALP_sf"/>
</dbReference>
<dbReference type="PANTHER" id="PTHR48078">
    <property type="entry name" value="THREONINE DEHYDRATASE, MITOCHONDRIAL-RELATED"/>
    <property type="match status" value="1"/>
</dbReference>
<dbReference type="EC" id="4.3.1.19" evidence="5"/>
<accession>A0A290Z5P3</accession>
<dbReference type="InterPro" id="IPR001926">
    <property type="entry name" value="TrpB-like_PALP"/>
</dbReference>
<dbReference type="PANTHER" id="PTHR48078:SF6">
    <property type="entry name" value="L-THREONINE DEHYDRATASE CATABOLIC TDCB"/>
    <property type="match status" value="1"/>
</dbReference>
<dbReference type="InterPro" id="IPR050147">
    <property type="entry name" value="Ser/Thr_Dehydratase"/>
</dbReference>
<sequence length="302" mass="30956">MITRSEVDAAARRIGGRVRRTPVFQPLDGLWFKLEHLQRTGSFKARGAFNRLLSVGDVRGAEVVAASGGNAGLAVADAAAECGATARVFVPTTAPRVKVDRLRALGATVEQVGDRYAQAYEAATEYADRRGALLCHAYDQPEVCAGQGTLALELLEQTGGVDTVLVAVGGGGLIAGIAAALEGVAKVVAVEPRTAPTLHSALAAGEPVDVQVSGVAADSLGASRVGDIAFAVARRTGVESLLVDDQAIADARGLLWSEYRQALEPGGATAYAALLGGAYRPESGERVAVVLCGANTNPADLA</sequence>
<keyword evidence="3 5" id="KW-0456">Lyase</keyword>
<organism evidence="5 6">
    <name type="scientific">Actinosynnema pretiosum</name>
    <dbReference type="NCBI Taxonomy" id="42197"/>
    <lineage>
        <taxon>Bacteria</taxon>
        <taxon>Bacillati</taxon>
        <taxon>Actinomycetota</taxon>
        <taxon>Actinomycetes</taxon>
        <taxon>Pseudonocardiales</taxon>
        <taxon>Pseudonocardiaceae</taxon>
        <taxon>Actinosynnema</taxon>
    </lineage>
</organism>
<evidence type="ECO:0000256" key="2">
    <source>
        <dbReference type="ARBA" id="ARBA00022898"/>
    </source>
</evidence>
<reference evidence="5" key="1">
    <citation type="submission" date="2017-09" db="EMBL/GenBank/DDBJ databases">
        <title>Complete Genome Sequence of ansamitocin-producing Bacterium Actinosynnema pretiosum X47.</title>
        <authorList>
            <person name="Cao G."/>
            <person name="Zong G."/>
            <person name="Zhong C."/>
            <person name="Fu J."/>
        </authorList>
    </citation>
    <scope>NUCLEOTIDE SEQUENCE [LARGE SCALE GENOMIC DNA]</scope>
    <source>
        <strain evidence="5">X47</strain>
    </source>
</reference>
<evidence type="ECO:0000313" key="6">
    <source>
        <dbReference type="Proteomes" id="UP000218505"/>
    </source>
</evidence>
<dbReference type="GO" id="GO:0009097">
    <property type="term" value="P:isoleucine biosynthetic process"/>
    <property type="evidence" value="ECO:0007669"/>
    <property type="project" value="TreeGrafter"/>
</dbReference>
<dbReference type="Gene3D" id="3.40.50.1100">
    <property type="match status" value="2"/>
</dbReference>
<evidence type="ECO:0000313" key="5">
    <source>
        <dbReference type="EMBL" id="ATE54283.1"/>
    </source>
</evidence>
<feature type="domain" description="Tryptophan synthase beta chain-like PALP" evidence="4">
    <location>
        <begin position="28"/>
        <end position="293"/>
    </location>
</feature>
<dbReference type="RefSeq" id="WP_096493279.1">
    <property type="nucleotide sequence ID" value="NZ_CP023445.1"/>
</dbReference>
<keyword evidence="6" id="KW-1185">Reference proteome</keyword>
<proteinExistence type="predicted"/>
<dbReference type="Proteomes" id="UP000218505">
    <property type="component" value="Chromosome"/>
</dbReference>
<dbReference type="AlphaFoldDB" id="A0A290Z5P3"/>
<gene>
    <name evidence="5" type="ORF">CNX65_14090</name>
</gene>
<comment type="cofactor">
    <cofactor evidence="1">
        <name>pyridoxal 5'-phosphate</name>
        <dbReference type="ChEBI" id="CHEBI:597326"/>
    </cofactor>
</comment>
<dbReference type="EMBL" id="CP023445">
    <property type="protein sequence ID" value="ATE54283.1"/>
    <property type="molecule type" value="Genomic_DNA"/>
</dbReference>
<evidence type="ECO:0000259" key="4">
    <source>
        <dbReference type="Pfam" id="PF00291"/>
    </source>
</evidence>
<dbReference type="KEGG" id="apre:CNX65_14090"/>
<dbReference type="GO" id="GO:0003941">
    <property type="term" value="F:L-serine ammonia-lyase activity"/>
    <property type="evidence" value="ECO:0007669"/>
    <property type="project" value="TreeGrafter"/>
</dbReference>
<protein>
    <submittedName>
        <fullName evidence="5">Threonine dehydratase</fullName>
        <ecNumber evidence="5">4.3.1.19</ecNumber>
    </submittedName>
</protein>
<dbReference type="GO" id="GO:0006567">
    <property type="term" value="P:L-threonine catabolic process"/>
    <property type="evidence" value="ECO:0007669"/>
    <property type="project" value="TreeGrafter"/>
</dbReference>
<name>A0A290Z5P3_9PSEU</name>
<dbReference type="NCBIfam" id="NF006094">
    <property type="entry name" value="PRK08246.1"/>
    <property type="match status" value="1"/>
</dbReference>
<dbReference type="GO" id="GO:0006565">
    <property type="term" value="P:L-serine catabolic process"/>
    <property type="evidence" value="ECO:0007669"/>
    <property type="project" value="TreeGrafter"/>
</dbReference>
<dbReference type="Pfam" id="PF00291">
    <property type="entry name" value="PALP"/>
    <property type="match status" value="1"/>
</dbReference>
<dbReference type="SUPFAM" id="SSF53686">
    <property type="entry name" value="Tryptophan synthase beta subunit-like PLP-dependent enzymes"/>
    <property type="match status" value="1"/>
</dbReference>
<dbReference type="GO" id="GO:0004794">
    <property type="term" value="F:threonine deaminase activity"/>
    <property type="evidence" value="ECO:0007669"/>
    <property type="project" value="UniProtKB-EC"/>
</dbReference>
<dbReference type="InterPro" id="IPR000634">
    <property type="entry name" value="Ser/Thr_deHydtase_PyrdxlP-BS"/>
</dbReference>